<dbReference type="InterPro" id="IPR011257">
    <property type="entry name" value="DNA_glycosylase"/>
</dbReference>
<dbReference type="PANTHER" id="PTHR43003">
    <property type="entry name" value="DNA-3-METHYLADENINE GLYCOSYLASE"/>
    <property type="match status" value="1"/>
</dbReference>
<evidence type="ECO:0000256" key="2">
    <source>
        <dbReference type="ARBA" id="ARBA00023204"/>
    </source>
</evidence>
<accession>A0ABS5L3M4</accession>
<proteinExistence type="predicted"/>
<dbReference type="PANTHER" id="PTHR43003:SF6">
    <property type="entry name" value="DNA GLYCOSYLASE"/>
    <property type="match status" value="1"/>
</dbReference>
<gene>
    <name evidence="3" type="ORF">KGQ19_38840</name>
</gene>
<sequence length="304" mass="33823">MEQPPDHSVHWQPAFPVDARLTLGSLRHGQRDPTHRVEPDGTIWRTARTATGLVTYRIRQQRLDDLLIDAWGPGAAELADGVRDELGARDRPEQFHPEQPLLRRAQRRLVGLRVPGTGRLFEAIVPAIIEQRVVGVDAFAGWTRLVKSIGEPAPGPTPAGMRVPPSPEAWAQVPSWDWRQAGIDLQRSRTIVQTARHAERLDQTAGDPHAAYRLMAALPGIGTWTAAQVGHRALGDADALPLGDYHLGRTTGIALLGRPLADDEVEAFYEQWRPHRYRVIRLLELTPGAAPRRAPRAPRNRPLR</sequence>
<comment type="caution">
    <text evidence="3">The sequence shown here is derived from an EMBL/GenBank/DDBJ whole genome shotgun (WGS) entry which is preliminary data.</text>
</comment>
<dbReference type="RefSeq" id="WP_212018791.1">
    <property type="nucleotide sequence ID" value="NZ_JAAFYZ010000213.1"/>
</dbReference>
<dbReference type="Gene3D" id="1.10.340.30">
    <property type="entry name" value="Hypothetical protein, domain 2"/>
    <property type="match status" value="1"/>
</dbReference>
<dbReference type="InterPro" id="IPR051912">
    <property type="entry name" value="Alkylbase_DNA_Glycosylase/TA"/>
</dbReference>
<keyword evidence="2" id="KW-0234">DNA repair</keyword>
<dbReference type="SUPFAM" id="SSF48150">
    <property type="entry name" value="DNA-glycosylase"/>
    <property type="match status" value="1"/>
</dbReference>
<dbReference type="Proteomes" id="UP000730482">
    <property type="component" value="Unassembled WGS sequence"/>
</dbReference>
<evidence type="ECO:0000313" key="4">
    <source>
        <dbReference type="Proteomes" id="UP000730482"/>
    </source>
</evidence>
<dbReference type="EMBL" id="JAAFYZ010000213">
    <property type="protein sequence ID" value="MBS2552827.1"/>
    <property type="molecule type" value="Genomic_DNA"/>
</dbReference>
<name>A0ABS5L3M4_9ACTN</name>
<evidence type="ECO:0000313" key="3">
    <source>
        <dbReference type="EMBL" id="MBS2552827.1"/>
    </source>
</evidence>
<keyword evidence="1" id="KW-0227">DNA damage</keyword>
<protein>
    <submittedName>
        <fullName evidence="3">DNA-3-methyladenine glycosylase 2 family protein</fullName>
    </submittedName>
</protein>
<keyword evidence="4" id="KW-1185">Reference proteome</keyword>
<reference evidence="3 4" key="1">
    <citation type="submission" date="2020-02" db="EMBL/GenBank/DDBJ databases">
        <title>Acidophilic actinobacteria isolated from forest soil.</title>
        <authorList>
            <person name="Golinska P."/>
        </authorList>
    </citation>
    <scope>NUCLEOTIDE SEQUENCE [LARGE SCALE GENOMIC DNA]</scope>
    <source>
        <strain evidence="3 4">NL8</strain>
    </source>
</reference>
<organism evidence="3 4">
    <name type="scientific">Catenulispora pinistramenti</name>
    <dbReference type="NCBI Taxonomy" id="2705254"/>
    <lineage>
        <taxon>Bacteria</taxon>
        <taxon>Bacillati</taxon>
        <taxon>Actinomycetota</taxon>
        <taxon>Actinomycetes</taxon>
        <taxon>Catenulisporales</taxon>
        <taxon>Catenulisporaceae</taxon>
        <taxon>Catenulispora</taxon>
    </lineage>
</organism>
<evidence type="ECO:0000256" key="1">
    <source>
        <dbReference type="ARBA" id="ARBA00022763"/>
    </source>
</evidence>